<gene>
    <name evidence="1" type="ORF">KC01_LOCUS20438</name>
</gene>
<keyword evidence="2" id="KW-1185">Reference proteome</keyword>
<proteinExistence type="predicted"/>
<reference evidence="1 2" key="1">
    <citation type="submission" date="2024-04" db="EMBL/GenBank/DDBJ databases">
        <authorList>
            <person name="Waldvogel A.-M."/>
            <person name="Schoenle A."/>
        </authorList>
    </citation>
    <scope>NUCLEOTIDE SEQUENCE [LARGE SCALE GENOMIC DNA]</scope>
</reference>
<protein>
    <submittedName>
        <fullName evidence="1">Uncharacterized protein</fullName>
    </submittedName>
</protein>
<name>A0AAV2KQI7_KNICA</name>
<evidence type="ECO:0000313" key="2">
    <source>
        <dbReference type="Proteomes" id="UP001497482"/>
    </source>
</evidence>
<dbReference type="Proteomes" id="UP001497482">
    <property type="component" value="Chromosome 19"/>
</dbReference>
<organism evidence="1 2">
    <name type="scientific">Knipowitschia caucasica</name>
    <name type="common">Caucasian dwarf goby</name>
    <name type="synonym">Pomatoschistus caucasicus</name>
    <dbReference type="NCBI Taxonomy" id="637954"/>
    <lineage>
        <taxon>Eukaryota</taxon>
        <taxon>Metazoa</taxon>
        <taxon>Chordata</taxon>
        <taxon>Craniata</taxon>
        <taxon>Vertebrata</taxon>
        <taxon>Euteleostomi</taxon>
        <taxon>Actinopterygii</taxon>
        <taxon>Neopterygii</taxon>
        <taxon>Teleostei</taxon>
        <taxon>Neoteleostei</taxon>
        <taxon>Acanthomorphata</taxon>
        <taxon>Gobiaria</taxon>
        <taxon>Gobiiformes</taxon>
        <taxon>Gobioidei</taxon>
        <taxon>Gobiidae</taxon>
        <taxon>Gobiinae</taxon>
        <taxon>Knipowitschia</taxon>
    </lineage>
</organism>
<dbReference type="EMBL" id="OZ035841">
    <property type="protein sequence ID" value="CAL1591018.1"/>
    <property type="molecule type" value="Genomic_DNA"/>
</dbReference>
<evidence type="ECO:0000313" key="1">
    <source>
        <dbReference type="EMBL" id="CAL1591018.1"/>
    </source>
</evidence>
<accession>A0AAV2KQI7</accession>
<sequence>MYQWMKDGREDYIDQTLLSQTE</sequence>
<dbReference type="AlphaFoldDB" id="A0AAV2KQI7"/>